<reference evidence="2" key="2">
    <citation type="journal article" date="2021" name="PeerJ">
        <title>Extensive microbial diversity within the chicken gut microbiome revealed by metagenomics and culture.</title>
        <authorList>
            <person name="Gilroy R."/>
            <person name="Ravi A."/>
            <person name="Getino M."/>
            <person name="Pursley I."/>
            <person name="Horton D.L."/>
            <person name="Alikhan N.F."/>
            <person name="Baker D."/>
            <person name="Gharbi K."/>
            <person name="Hall N."/>
            <person name="Watson M."/>
            <person name="Adriaenssens E.M."/>
            <person name="Foster-Nyarko E."/>
            <person name="Jarju S."/>
            <person name="Secka A."/>
            <person name="Antonio M."/>
            <person name="Oren A."/>
            <person name="Chaudhuri R.R."/>
            <person name="La Ragione R."/>
            <person name="Hildebrand F."/>
            <person name="Pallen M.J."/>
        </authorList>
    </citation>
    <scope>NUCLEOTIDE SEQUENCE</scope>
    <source>
        <strain evidence="2">CHK193-30670</strain>
    </source>
</reference>
<evidence type="ECO:0000313" key="3">
    <source>
        <dbReference type="Proteomes" id="UP000824074"/>
    </source>
</evidence>
<comment type="caution">
    <text evidence="2">The sequence shown here is derived from an EMBL/GenBank/DDBJ whole genome shotgun (WGS) entry which is preliminary data.</text>
</comment>
<protein>
    <submittedName>
        <fullName evidence="2">DUF1540 domain-containing protein</fullName>
    </submittedName>
</protein>
<dbReference type="Proteomes" id="UP000824074">
    <property type="component" value="Unassembled WGS sequence"/>
</dbReference>
<dbReference type="Pfam" id="PF07561">
    <property type="entry name" value="DUF1540"/>
    <property type="match status" value="1"/>
</dbReference>
<accession>A0A9D1INI6</accession>
<evidence type="ECO:0000259" key="1">
    <source>
        <dbReference type="Pfam" id="PF07561"/>
    </source>
</evidence>
<dbReference type="InterPro" id="IPR011437">
    <property type="entry name" value="DUF1540"/>
</dbReference>
<proteinExistence type="predicted"/>
<dbReference type="EMBL" id="DVMT01000014">
    <property type="protein sequence ID" value="HIU39861.1"/>
    <property type="molecule type" value="Genomic_DNA"/>
</dbReference>
<dbReference type="AlphaFoldDB" id="A0A9D1INI6"/>
<reference evidence="2" key="1">
    <citation type="submission" date="2020-10" db="EMBL/GenBank/DDBJ databases">
        <authorList>
            <person name="Gilroy R."/>
        </authorList>
    </citation>
    <scope>NUCLEOTIDE SEQUENCE</scope>
    <source>
        <strain evidence="2">CHK193-30670</strain>
    </source>
</reference>
<name>A0A9D1INI6_9FIRM</name>
<sequence>MDNNKSIKCDVESCKYNNASDKYCTLNEIKVSATCSGCNAKKKQTICDSFKENK</sequence>
<feature type="domain" description="DUF1540" evidence="1">
    <location>
        <begin position="7"/>
        <end position="50"/>
    </location>
</feature>
<gene>
    <name evidence="2" type="ORF">IAB68_00985</name>
</gene>
<evidence type="ECO:0000313" key="2">
    <source>
        <dbReference type="EMBL" id="HIU39861.1"/>
    </source>
</evidence>
<organism evidence="2 3">
    <name type="scientific">Candidatus Aphodocola excrementigallinarum</name>
    <dbReference type="NCBI Taxonomy" id="2840670"/>
    <lineage>
        <taxon>Bacteria</taxon>
        <taxon>Bacillati</taxon>
        <taxon>Bacillota</taxon>
        <taxon>Bacilli</taxon>
        <taxon>Candidatus Aphodocola</taxon>
    </lineage>
</organism>